<dbReference type="AlphaFoldDB" id="A0AAN4ZFF5"/>
<name>A0AAN4ZFF5_9BILA</name>
<gene>
    <name evidence="1" type="ORF">PMAYCL1PPCAC_06880</name>
</gene>
<dbReference type="Proteomes" id="UP001328107">
    <property type="component" value="Unassembled WGS sequence"/>
</dbReference>
<evidence type="ECO:0000313" key="2">
    <source>
        <dbReference type="Proteomes" id="UP001328107"/>
    </source>
</evidence>
<dbReference type="EMBL" id="BTRK01000002">
    <property type="protein sequence ID" value="GMR36685.1"/>
    <property type="molecule type" value="Genomic_DNA"/>
</dbReference>
<keyword evidence="2" id="KW-1185">Reference proteome</keyword>
<sequence length="560" mass="63823">VIVLNSTTSDITQVKEEVYDRIDRSMITEVNLETEDPLTPNQIMDHVINTVLLIKHFISDEMDRGKGSPFTYVVFISTHKIMRIMVQEIKQITMNTNIELLIFRTNRDIKCAREMNGRQIVLLLESAEDAFVLDKINIVIDMGLTSWKSNLSSIGSNRVRTIWADRARMIRRANLVERGTVAYPFDSARLQWMRVRSISKFPGYDLEMRYFHDSKGWSYVLSDERTDSFMKKAEDISIRNGLISCNDPRYCTPVGSFCSAVLPSLPPQLAKLVLCGIVCGCEDGAVALATILSEDGIVFECSRRMSSLMECVKVGVRSEHLALLHAYDRRYCSSGLFSTHYNKVKNMEKREVLLRSRIKKNSERVGLGKFSDDEEVEKRLLLALAMAFGDRIGYALIGNDDGETRFFHLEVPDDRDMKCQFETSTKFKAGDEEAGIFYELREKDKEKYCTLTTEVTMVPLSILAAIGNIGGRAEKMEDGLFLTTNSGGLHIQMSSLEHVEEVIDIRNEVWMEVQRVALSCLQSDRYLVQFKTERDKWMDELLPLLTPPTPLPLGCPLQYV</sequence>
<evidence type="ECO:0000313" key="1">
    <source>
        <dbReference type="EMBL" id="GMR36685.1"/>
    </source>
</evidence>
<proteinExistence type="predicted"/>
<organism evidence="1 2">
    <name type="scientific">Pristionchus mayeri</name>
    <dbReference type="NCBI Taxonomy" id="1317129"/>
    <lineage>
        <taxon>Eukaryota</taxon>
        <taxon>Metazoa</taxon>
        <taxon>Ecdysozoa</taxon>
        <taxon>Nematoda</taxon>
        <taxon>Chromadorea</taxon>
        <taxon>Rhabditida</taxon>
        <taxon>Rhabditina</taxon>
        <taxon>Diplogasteromorpha</taxon>
        <taxon>Diplogasteroidea</taxon>
        <taxon>Neodiplogasteridae</taxon>
        <taxon>Pristionchus</taxon>
    </lineage>
</organism>
<feature type="non-terminal residue" evidence="1">
    <location>
        <position position="1"/>
    </location>
</feature>
<reference evidence="2" key="1">
    <citation type="submission" date="2022-10" db="EMBL/GenBank/DDBJ databases">
        <title>Genome assembly of Pristionchus species.</title>
        <authorList>
            <person name="Yoshida K."/>
            <person name="Sommer R.J."/>
        </authorList>
    </citation>
    <scope>NUCLEOTIDE SEQUENCE [LARGE SCALE GENOMIC DNA]</scope>
    <source>
        <strain evidence="2">RS5460</strain>
    </source>
</reference>
<protein>
    <submittedName>
        <fullName evidence="1">Uncharacterized protein</fullName>
    </submittedName>
</protein>
<accession>A0AAN4ZFF5</accession>
<comment type="caution">
    <text evidence="1">The sequence shown here is derived from an EMBL/GenBank/DDBJ whole genome shotgun (WGS) entry which is preliminary data.</text>
</comment>